<protein>
    <submittedName>
        <fullName evidence="1">Uncharacterized protein</fullName>
    </submittedName>
</protein>
<organism evidence="1 2">
    <name type="scientific">Azospirillum brasilense</name>
    <dbReference type="NCBI Taxonomy" id="192"/>
    <lineage>
        <taxon>Bacteria</taxon>
        <taxon>Pseudomonadati</taxon>
        <taxon>Pseudomonadota</taxon>
        <taxon>Alphaproteobacteria</taxon>
        <taxon>Rhodospirillales</taxon>
        <taxon>Azospirillaceae</taxon>
        <taxon>Azospirillum</taxon>
    </lineage>
</organism>
<evidence type="ECO:0000313" key="2">
    <source>
        <dbReference type="Proteomes" id="UP000215367"/>
    </source>
</evidence>
<gene>
    <name evidence="1" type="ORF">CHT98_21500</name>
</gene>
<comment type="caution">
    <text evidence="1">The sequence shown here is derived from an EMBL/GenBank/DDBJ whole genome shotgun (WGS) entry which is preliminary data.</text>
</comment>
<proteinExistence type="predicted"/>
<reference evidence="1 2" key="1">
    <citation type="submission" date="2017-07" db="EMBL/GenBank/DDBJ databases">
        <title>Whole genome sequence of Azospirillum brasilense 2A1, a potential biofertilizer strain.</title>
        <authorList>
            <person name="Fontana C.A."/>
            <person name="Toffoli L.M."/>
            <person name="Salazar S.M."/>
            <person name="Puglisi E."/>
            <person name="Pedraza R."/>
            <person name="Bassi D."/>
            <person name="Cocconcelli P.S."/>
        </authorList>
    </citation>
    <scope>NUCLEOTIDE SEQUENCE [LARGE SCALE GENOMIC DNA]</scope>
    <source>
        <strain evidence="1 2">2A1</strain>
        <plasmid evidence="1">unnamed</plasmid>
    </source>
</reference>
<name>A0A235H9A6_AZOBR</name>
<dbReference type="Proteomes" id="UP000215367">
    <property type="component" value="Unassembled WGS sequence"/>
</dbReference>
<geneLocation type="plasmid" evidence="1">
    <name>unnamed</name>
</geneLocation>
<accession>A0A235H9A6</accession>
<keyword evidence="1" id="KW-0614">Plasmid</keyword>
<evidence type="ECO:0000313" key="1">
    <source>
        <dbReference type="EMBL" id="OYD82328.1"/>
    </source>
</evidence>
<dbReference type="AlphaFoldDB" id="A0A235H9A6"/>
<sequence>MALTGGVGAIFICPDPPLQDHDRTGRSIIMALTGVVGAIFICPDPAEKLLQIAAESLDFFYGTGGVVGAYG</sequence>
<dbReference type="EMBL" id="NOWT01000023">
    <property type="protein sequence ID" value="OYD82328.1"/>
    <property type="molecule type" value="Genomic_DNA"/>
</dbReference>